<evidence type="ECO:0000259" key="3">
    <source>
        <dbReference type="Pfam" id="PF20666"/>
    </source>
</evidence>
<name>A0A0K8TM68_TABBR</name>
<dbReference type="InterPro" id="IPR048343">
    <property type="entry name" value="ZW10_C"/>
</dbReference>
<dbReference type="AlphaFoldDB" id="A0A0K8TM68"/>
<evidence type="ECO:0000256" key="1">
    <source>
        <dbReference type="SAM" id="Coils"/>
    </source>
</evidence>
<dbReference type="InterPro" id="IPR055148">
    <property type="entry name" value="ZW10_C_2"/>
</dbReference>
<dbReference type="PANTHER" id="PTHR12205">
    <property type="entry name" value="CENTROMERE/KINETOCHORE PROTEIN ZW10"/>
    <property type="match status" value="1"/>
</dbReference>
<dbReference type="EMBL" id="GDAI01002377">
    <property type="protein sequence ID" value="JAI15226.1"/>
    <property type="molecule type" value="mRNA"/>
</dbReference>
<dbReference type="GO" id="GO:0005737">
    <property type="term" value="C:cytoplasm"/>
    <property type="evidence" value="ECO:0007669"/>
    <property type="project" value="GOC"/>
</dbReference>
<dbReference type="Pfam" id="PF22766">
    <property type="entry name" value="ZW10_C2"/>
    <property type="match status" value="1"/>
</dbReference>
<feature type="coiled-coil region" evidence="1">
    <location>
        <begin position="81"/>
        <end position="115"/>
    </location>
</feature>
<proteinExistence type="evidence at transcript level"/>
<dbReference type="Pfam" id="PF20666">
    <property type="entry name" value="ZW10_C"/>
    <property type="match status" value="1"/>
</dbReference>
<reference evidence="5" key="1">
    <citation type="journal article" date="2015" name="Insect Biochem. Mol. Biol.">
        <title>An insight into the sialome of the horse fly, Tabanus bromius.</title>
        <authorList>
            <person name="Ribeiro J.M."/>
            <person name="Kazimirova M."/>
            <person name="Takac P."/>
            <person name="Andersen J.F."/>
            <person name="Francischetti I.M."/>
        </authorList>
    </citation>
    <scope>NUCLEOTIDE SEQUENCE</scope>
</reference>
<dbReference type="GO" id="GO:0007094">
    <property type="term" value="P:mitotic spindle assembly checkpoint signaling"/>
    <property type="evidence" value="ECO:0007669"/>
    <property type="project" value="TreeGrafter"/>
</dbReference>
<protein>
    <submittedName>
        <fullName evidence="5">Putative centromere/kinetochore protein zw10 involved in mitotic chromosome segregation</fullName>
    </submittedName>
</protein>
<dbReference type="GO" id="GO:0006888">
    <property type="term" value="P:endoplasmic reticulum to Golgi vesicle-mediated transport"/>
    <property type="evidence" value="ECO:0007669"/>
    <property type="project" value="TreeGrafter"/>
</dbReference>
<accession>A0A0K8TM68</accession>
<keyword evidence="1" id="KW-0175">Coiled coil</keyword>
<sequence>METVRQVMETVGDDKTIDVNKNAMKLLFEIRRHRCKVKDYIEATYGNFLPILTNNNLLLMEGGRLMNEIETFLESLEYNTKSKLRDASAELNSHIEDLQELLIELKAAHKVLKAEELFEKIEESKSFEKCLDTMLYLDDIKTLIDDPTDKVFHQLQCYQSIKVQYQYELELLLHGLRKQFEEMAQFTEKTFNSAKVVTIRIQKNFEKLREIVIALHKAKYNPRKLCTFLLENVFEPIIKKPTCLEQNDDDKMIEIKLSFSLAEVTDELRPNYNVVFSNMKTIFKALSYMDIPVTNSLSLFNILSDNVKEKLLSVLINECLMYSIPDTMDDMDDSTLVFDIQEFHTYLTEIKMLKESEDRALLDYAEKIGVLFEKRISTNILDVAVDIMRSDLHDMVLVVDNSQSDPHDHTIFPRCMVSKSIKSLIAFLEKITEQFTTRFKDDRSLLISTIETIVNRYLIEVPLKHEKLLLNIPQQTALFHNNCMYLAHWLRKNNVLPNATTTVLMSSIKDLGSKHFMYQINNQRSQLMEILKSFDLSDAVSELNLSTHHAIEQCLRQLDLLKNVWQTVLPEVVYTKTMSSLVNDFCQQVIRKIISIEDISSTVANELVEICGLIIKTVPGIFQDPSVTIINVKSWGKLVHLKAVLNLSLGEIAEQWADGKGPLTLSFTAQEMRHMIKALFQNTDRRANVLASIV</sequence>
<dbReference type="InterPro" id="IPR046362">
    <property type="entry name" value="Zw10/DSL1_C_sf"/>
</dbReference>
<dbReference type="InterPro" id="IPR048344">
    <property type="entry name" value="Zw10_middle"/>
</dbReference>
<evidence type="ECO:0000259" key="2">
    <source>
        <dbReference type="Pfam" id="PF20665"/>
    </source>
</evidence>
<dbReference type="GO" id="GO:1990423">
    <property type="term" value="C:RZZ complex"/>
    <property type="evidence" value="ECO:0007669"/>
    <property type="project" value="TreeGrafter"/>
</dbReference>
<evidence type="ECO:0000259" key="4">
    <source>
        <dbReference type="Pfam" id="PF22766"/>
    </source>
</evidence>
<evidence type="ECO:0000313" key="5">
    <source>
        <dbReference type="EMBL" id="JAI15226.1"/>
    </source>
</evidence>
<organism evidence="5">
    <name type="scientific">Tabanus bromius</name>
    <name type="common">Band-eyed brown horse fly</name>
    <dbReference type="NCBI Taxonomy" id="304241"/>
    <lineage>
        <taxon>Eukaryota</taxon>
        <taxon>Metazoa</taxon>
        <taxon>Ecdysozoa</taxon>
        <taxon>Arthropoda</taxon>
        <taxon>Hexapoda</taxon>
        <taxon>Insecta</taxon>
        <taxon>Pterygota</taxon>
        <taxon>Neoptera</taxon>
        <taxon>Endopterygota</taxon>
        <taxon>Diptera</taxon>
        <taxon>Brachycera</taxon>
        <taxon>Tabanomorpha</taxon>
        <taxon>Tabanoidea</taxon>
        <taxon>Tabanidae</taxon>
        <taxon>Tabanus</taxon>
    </lineage>
</organism>
<feature type="domain" description="Centromere/kinetochore protein zw10 C-terminal" evidence="3">
    <location>
        <begin position="412"/>
        <end position="529"/>
    </location>
</feature>
<dbReference type="Gene3D" id="1.10.357.150">
    <property type="match status" value="1"/>
</dbReference>
<dbReference type="Pfam" id="PF20665">
    <property type="entry name" value="Zw10_middle"/>
    <property type="match status" value="1"/>
</dbReference>
<dbReference type="PANTHER" id="PTHR12205:SF0">
    <property type="entry name" value="CENTROMERE_KINETOCHORE PROTEIN ZW10 HOMOLOG"/>
    <property type="match status" value="1"/>
</dbReference>
<feature type="domain" description="Centromere/kinetochore protein zw10 middle" evidence="2">
    <location>
        <begin position="196"/>
        <end position="388"/>
    </location>
</feature>
<feature type="domain" description="ZW10 C-terminal helical" evidence="4">
    <location>
        <begin position="550"/>
        <end position="693"/>
    </location>
</feature>